<reference evidence="2" key="1">
    <citation type="submission" date="2018-11" db="EMBL/GenBank/DDBJ databases">
        <authorList>
            <consortium name="Pathogen Informatics"/>
        </authorList>
    </citation>
    <scope>NUCLEOTIDE SEQUENCE</scope>
</reference>
<dbReference type="Proteomes" id="UP000784294">
    <property type="component" value="Unassembled WGS sequence"/>
</dbReference>
<accession>A0A448X6G4</accession>
<keyword evidence="3" id="KW-1185">Reference proteome</keyword>
<evidence type="ECO:0000313" key="2">
    <source>
        <dbReference type="EMBL" id="VEL29220.1"/>
    </source>
</evidence>
<sequence length="225" mass="23774">MPPPPSSPIPVAPAFASAFPPSLSQAKLIGPLFGVGPSDGLDGTGRILDAEPKSSPQQFSRLSPDERISLFDRKSRPLSLSSSPFPSPSLDTNKAIAPSPVSFVAASPSPIKNKNSELLKKRPTRNRNRRLPRANQRLFKSNVLLSTTSTGTKKLLSCCGDTPLDHTAKSSSPSSSAPSISPYPHPAALMLSRTDDIESSTRAPASPKVAFARFAESANLPSFSS</sequence>
<name>A0A448X6G4_9PLAT</name>
<evidence type="ECO:0000313" key="3">
    <source>
        <dbReference type="Proteomes" id="UP000784294"/>
    </source>
</evidence>
<proteinExistence type="predicted"/>
<feature type="compositionally biased region" description="Low complexity" evidence="1">
    <location>
        <begin position="77"/>
        <end position="93"/>
    </location>
</feature>
<comment type="caution">
    <text evidence="2">The sequence shown here is derived from an EMBL/GenBank/DDBJ whole genome shotgun (WGS) entry which is preliminary data.</text>
</comment>
<feature type="non-terminal residue" evidence="2">
    <location>
        <position position="225"/>
    </location>
</feature>
<evidence type="ECO:0000256" key="1">
    <source>
        <dbReference type="SAM" id="MobiDB-lite"/>
    </source>
</evidence>
<dbReference type="EMBL" id="CAAALY010101265">
    <property type="protein sequence ID" value="VEL29220.1"/>
    <property type="molecule type" value="Genomic_DNA"/>
</dbReference>
<feature type="region of interest" description="Disordered" evidence="1">
    <location>
        <begin position="39"/>
        <end position="93"/>
    </location>
</feature>
<dbReference type="AlphaFoldDB" id="A0A448X6G4"/>
<feature type="compositionally biased region" description="Basic and acidic residues" evidence="1">
    <location>
        <begin position="63"/>
        <end position="75"/>
    </location>
</feature>
<protein>
    <submittedName>
        <fullName evidence="2">Uncharacterized protein</fullName>
    </submittedName>
</protein>
<feature type="compositionally biased region" description="Low complexity" evidence="1">
    <location>
        <begin position="169"/>
        <end position="188"/>
    </location>
</feature>
<organism evidence="2 3">
    <name type="scientific">Protopolystoma xenopodis</name>
    <dbReference type="NCBI Taxonomy" id="117903"/>
    <lineage>
        <taxon>Eukaryota</taxon>
        <taxon>Metazoa</taxon>
        <taxon>Spiralia</taxon>
        <taxon>Lophotrochozoa</taxon>
        <taxon>Platyhelminthes</taxon>
        <taxon>Monogenea</taxon>
        <taxon>Polyopisthocotylea</taxon>
        <taxon>Polystomatidea</taxon>
        <taxon>Polystomatidae</taxon>
        <taxon>Protopolystoma</taxon>
    </lineage>
</organism>
<feature type="region of interest" description="Disordered" evidence="1">
    <location>
        <begin position="165"/>
        <end position="206"/>
    </location>
</feature>
<gene>
    <name evidence="2" type="ORF">PXEA_LOCUS22660</name>
</gene>